<sequence length="63" mass="7092">MSANVNDEICMRYALRPEVLPMDEKPGAVLTIDGLSAYLKIPKSMLYKLVREGKVLCQKICPH</sequence>
<evidence type="ECO:0000313" key="2">
    <source>
        <dbReference type="Proteomes" id="UP000663088"/>
    </source>
</evidence>
<accession>A0ABX7PT16</accession>
<reference evidence="1 2" key="1">
    <citation type="submission" date="2020-12" db="EMBL/GenBank/DDBJ databases">
        <authorList>
            <person name="Awala S.I."/>
            <person name="Gwak J.-H."/>
            <person name="Kim S.-J."/>
            <person name="Rhee S.-K."/>
        </authorList>
    </citation>
    <scope>NUCLEOTIDE SEQUENCE [LARGE SCALE GENOMIC DNA]</scope>
    <source>
        <strain evidence="1 2">IT5</strain>
    </source>
</reference>
<dbReference type="RefSeq" id="WP_206844329.1">
    <property type="nucleotide sequence ID" value="NZ_CP065956.1"/>
</dbReference>
<protein>
    <recommendedName>
        <fullName evidence="3">Helix-turn-helix domain-containing protein</fullName>
    </recommendedName>
</protein>
<dbReference type="Proteomes" id="UP000663088">
    <property type="component" value="Chromosome"/>
</dbReference>
<keyword evidence="2" id="KW-1185">Reference proteome</keyword>
<evidence type="ECO:0008006" key="3">
    <source>
        <dbReference type="Google" id="ProtNLM"/>
    </source>
</evidence>
<organism evidence="1 2">
    <name type="scientific">Candidatus Methylacidiphilum infernorum</name>
    <dbReference type="NCBI Taxonomy" id="511746"/>
    <lineage>
        <taxon>Bacteria</taxon>
        <taxon>Pseudomonadati</taxon>
        <taxon>Verrucomicrobiota</taxon>
        <taxon>Methylacidiphilae</taxon>
        <taxon>Methylacidiphilales</taxon>
        <taxon>Methylacidiphilaceae</taxon>
        <taxon>Methylacidiphilum (ex Ratnadevi et al. 2023)</taxon>
    </lineage>
</organism>
<dbReference type="EMBL" id="CP065956">
    <property type="protein sequence ID" value="QSR86100.1"/>
    <property type="molecule type" value="Genomic_DNA"/>
</dbReference>
<evidence type="ECO:0000313" key="1">
    <source>
        <dbReference type="EMBL" id="QSR86100.1"/>
    </source>
</evidence>
<proteinExistence type="predicted"/>
<name>A0ABX7PT16_9BACT</name>
<gene>
    <name evidence="1" type="ORF">EM20IM_06190</name>
</gene>